<dbReference type="GO" id="GO:0006865">
    <property type="term" value="P:amino acid transport"/>
    <property type="evidence" value="ECO:0007669"/>
    <property type="project" value="UniProtKB-KW"/>
</dbReference>
<dbReference type="SUPFAM" id="SSF53822">
    <property type="entry name" value="Periplasmic binding protein-like I"/>
    <property type="match status" value="1"/>
</dbReference>
<dbReference type="InterPro" id="IPR000709">
    <property type="entry name" value="Leu_Ile_Val-bd"/>
</dbReference>
<dbReference type="InterPro" id="IPR028081">
    <property type="entry name" value="Leu-bd"/>
</dbReference>
<organism evidence="5">
    <name type="scientific">marine sediment metagenome</name>
    <dbReference type="NCBI Taxonomy" id="412755"/>
    <lineage>
        <taxon>unclassified sequences</taxon>
        <taxon>metagenomes</taxon>
        <taxon>ecological metagenomes</taxon>
    </lineage>
</organism>
<accession>X1CCS7</accession>
<proteinExistence type="predicted"/>
<sequence>PKEAETIKIGCVMDLSGDLAAMGARMLNGARLAVEEINAAGGVLGKQVELVEEDGKTDPAAGLERVKKLIEIDGVQVIVGPMISGSSKLAIPYAKEHKVPLITMSATAFELSEMEGTEWFFRACLLDDAQGRV</sequence>
<gene>
    <name evidence="5" type="ORF">S01H4_63637</name>
</gene>
<feature type="non-terminal residue" evidence="5">
    <location>
        <position position="1"/>
    </location>
</feature>
<evidence type="ECO:0000313" key="5">
    <source>
        <dbReference type="EMBL" id="GAH05397.1"/>
    </source>
</evidence>
<keyword evidence="3" id="KW-0029">Amino-acid transport</keyword>
<dbReference type="InterPro" id="IPR051010">
    <property type="entry name" value="BCAA_transport"/>
</dbReference>
<dbReference type="PANTHER" id="PTHR30483:SF6">
    <property type="entry name" value="PERIPLASMIC BINDING PROTEIN OF ABC TRANSPORTER FOR NATURAL AMINO ACIDS"/>
    <property type="match status" value="1"/>
</dbReference>
<dbReference type="AlphaFoldDB" id="X1CCS7"/>
<dbReference type="Gene3D" id="3.40.50.2300">
    <property type="match status" value="1"/>
</dbReference>
<dbReference type="PANTHER" id="PTHR30483">
    <property type="entry name" value="LEUCINE-SPECIFIC-BINDING PROTEIN"/>
    <property type="match status" value="1"/>
</dbReference>
<evidence type="ECO:0000256" key="3">
    <source>
        <dbReference type="ARBA" id="ARBA00022970"/>
    </source>
</evidence>
<keyword evidence="1" id="KW-0813">Transport</keyword>
<dbReference type="PRINTS" id="PR00337">
    <property type="entry name" value="LEUILEVALBP"/>
</dbReference>
<evidence type="ECO:0000256" key="2">
    <source>
        <dbReference type="ARBA" id="ARBA00022729"/>
    </source>
</evidence>
<protein>
    <recommendedName>
        <fullName evidence="4">Leucine-binding protein domain-containing protein</fullName>
    </recommendedName>
</protein>
<feature type="non-terminal residue" evidence="5">
    <location>
        <position position="133"/>
    </location>
</feature>
<dbReference type="EMBL" id="BART01038334">
    <property type="protein sequence ID" value="GAH05397.1"/>
    <property type="molecule type" value="Genomic_DNA"/>
</dbReference>
<dbReference type="Pfam" id="PF13458">
    <property type="entry name" value="Peripla_BP_6"/>
    <property type="match status" value="1"/>
</dbReference>
<evidence type="ECO:0000259" key="4">
    <source>
        <dbReference type="Pfam" id="PF13458"/>
    </source>
</evidence>
<evidence type="ECO:0000256" key="1">
    <source>
        <dbReference type="ARBA" id="ARBA00022448"/>
    </source>
</evidence>
<dbReference type="InterPro" id="IPR028082">
    <property type="entry name" value="Peripla_BP_I"/>
</dbReference>
<name>X1CCS7_9ZZZZ</name>
<reference evidence="5" key="1">
    <citation type="journal article" date="2014" name="Front. Microbiol.">
        <title>High frequency of phylogenetically diverse reductive dehalogenase-homologous genes in deep subseafloor sedimentary metagenomes.</title>
        <authorList>
            <person name="Kawai M."/>
            <person name="Futagami T."/>
            <person name="Toyoda A."/>
            <person name="Takaki Y."/>
            <person name="Nishi S."/>
            <person name="Hori S."/>
            <person name="Arai W."/>
            <person name="Tsubouchi T."/>
            <person name="Morono Y."/>
            <person name="Uchiyama I."/>
            <person name="Ito T."/>
            <person name="Fujiyama A."/>
            <person name="Inagaki F."/>
            <person name="Takami H."/>
        </authorList>
    </citation>
    <scope>NUCLEOTIDE SEQUENCE</scope>
    <source>
        <strain evidence="5">Expedition CK06-06</strain>
    </source>
</reference>
<comment type="caution">
    <text evidence="5">The sequence shown here is derived from an EMBL/GenBank/DDBJ whole genome shotgun (WGS) entry which is preliminary data.</text>
</comment>
<keyword evidence="2" id="KW-0732">Signal</keyword>
<feature type="domain" description="Leucine-binding protein" evidence="4">
    <location>
        <begin position="6"/>
        <end position="123"/>
    </location>
</feature>